<protein>
    <submittedName>
        <fullName evidence="1">Uncharacterized protein</fullName>
    </submittedName>
</protein>
<gene>
    <name evidence="1" type="ORF">BDY19DRAFT_945440</name>
</gene>
<organism evidence="1 2">
    <name type="scientific">Irpex rosettiformis</name>
    <dbReference type="NCBI Taxonomy" id="378272"/>
    <lineage>
        <taxon>Eukaryota</taxon>
        <taxon>Fungi</taxon>
        <taxon>Dikarya</taxon>
        <taxon>Basidiomycota</taxon>
        <taxon>Agaricomycotina</taxon>
        <taxon>Agaricomycetes</taxon>
        <taxon>Polyporales</taxon>
        <taxon>Irpicaceae</taxon>
        <taxon>Irpex</taxon>
    </lineage>
</organism>
<name>A0ACB8U4S7_9APHY</name>
<evidence type="ECO:0000313" key="2">
    <source>
        <dbReference type="Proteomes" id="UP001055072"/>
    </source>
</evidence>
<comment type="caution">
    <text evidence="1">The sequence shown here is derived from an EMBL/GenBank/DDBJ whole genome shotgun (WGS) entry which is preliminary data.</text>
</comment>
<dbReference type="EMBL" id="MU274911">
    <property type="protein sequence ID" value="KAI0089353.1"/>
    <property type="molecule type" value="Genomic_DNA"/>
</dbReference>
<reference evidence="1" key="1">
    <citation type="journal article" date="2021" name="Environ. Microbiol.">
        <title>Gene family expansions and transcriptome signatures uncover fungal adaptations to wood decay.</title>
        <authorList>
            <person name="Hage H."/>
            <person name="Miyauchi S."/>
            <person name="Viragh M."/>
            <person name="Drula E."/>
            <person name="Min B."/>
            <person name="Chaduli D."/>
            <person name="Navarro D."/>
            <person name="Favel A."/>
            <person name="Norest M."/>
            <person name="Lesage-Meessen L."/>
            <person name="Balint B."/>
            <person name="Merenyi Z."/>
            <person name="de Eugenio L."/>
            <person name="Morin E."/>
            <person name="Martinez A.T."/>
            <person name="Baldrian P."/>
            <person name="Stursova M."/>
            <person name="Martinez M.J."/>
            <person name="Novotny C."/>
            <person name="Magnuson J.K."/>
            <person name="Spatafora J.W."/>
            <person name="Maurice S."/>
            <person name="Pangilinan J."/>
            <person name="Andreopoulos W."/>
            <person name="LaButti K."/>
            <person name="Hundley H."/>
            <person name="Na H."/>
            <person name="Kuo A."/>
            <person name="Barry K."/>
            <person name="Lipzen A."/>
            <person name="Henrissat B."/>
            <person name="Riley R."/>
            <person name="Ahrendt S."/>
            <person name="Nagy L.G."/>
            <person name="Grigoriev I.V."/>
            <person name="Martin F."/>
            <person name="Rosso M.N."/>
        </authorList>
    </citation>
    <scope>NUCLEOTIDE SEQUENCE</scope>
    <source>
        <strain evidence="1">CBS 384.51</strain>
    </source>
</reference>
<evidence type="ECO:0000313" key="1">
    <source>
        <dbReference type="EMBL" id="KAI0089353.1"/>
    </source>
</evidence>
<proteinExistence type="predicted"/>
<sequence length="379" mass="42210">MHIDDGIYKISNAKARTSFLTMDMSLAQEGSHVFGYPWCGRDTQKWCVKRGRDSYTIQNVGTDRYLSINDRAADNRSVFGTRNSSSWTVQKVNGCAYRLYIQGTPFNLDLAGYGDATPGTRVSIWGANMGNLNQCWMLEKVVSQPKPERLEQASFTSGVYVLVNVLDGKVMDLSGDDHKSVITFPLHGGSNQQWHIESLGEGYSIRNLSSWKYLTVEEGICDGATVVANGFPVSWEISYVPEGRYRDIHIFWPTQRVAVSRVMSPKDNGLNMVQLQTFGYENEWQQWRLVEYPSVATASQRAAPQHVPVAPIVWDARALPHSVAREKESQKGSTTESASVTVSGDAHFIRTTRTAVTTATVSMPKWTNGVESSCTDTKL</sequence>
<dbReference type="Proteomes" id="UP001055072">
    <property type="component" value="Unassembled WGS sequence"/>
</dbReference>
<keyword evidence="2" id="KW-1185">Reference proteome</keyword>
<accession>A0ACB8U4S7</accession>